<reference evidence="1" key="1">
    <citation type="journal article" date="2010" name="Science">
        <title>Plasticity of animal genome architecture unmasked by rapid evolution of a pelagic tunicate.</title>
        <authorList>
            <person name="Denoeud F."/>
            <person name="Henriet S."/>
            <person name="Mungpakdee S."/>
            <person name="Aury J.M."/>
            <person name="Da Silva C."/>
            <person name="Brinkmann H."/>
            <person name="Mikhaleva J."/>
            <person name="Olsen L.C."/>
            <person name="Jubin C."/>
            <person name="Canestro C."/>
            <person name="Bouquet J.M."/>
            <person name="Danks G."/>
            <person name="Poulain J."/>
            <person name="Campsteijn C."/>
            <person name="Adamski M."/>
            <person name="Cross I."/>
            <person name="Yadetie F."/>
            <person name="Muffato M."/>
            <person name="Louis A."/>
            <person name="Butcher S."/>
            <person name="Tsagkogeorga G."/>
            <person name="Konrad A."/>
            <person name="Singh S."/>
            <person name="Jensen M.F."/>
            <person name="Cong E.H."/>
            <person name="Eikeseth-Otteraa H."/>
            <person name="Noel B."/>
            <person name="Anthouard V."/>
            <person name="Porcel B.M."/>
            <person name="Kachouri-Lafond R."/>
            <person name="Nishino A."/>
            <person name="Ugolini M."/>
            <person name="Chourrout P."/>
            <person name="Nishida H."/>
            <person name="Aasland R."/>
            <person name="Huzurbazar S."/>
            <person name="Westhof E."/>
            <person name="Delsuc F."/>
            <person name="Lehrach H."/>
            <person name="Reinhardt R."/>
            <person name="Weissenbach J."/>
            <person name="Roy S.W."/>
            <person name="Artiguenave F."/>
            <person name="Postlethwait J.H."/>
            <person name="Manak J.R."/>
            <person name="Thompson E.M."/>
            <person name="Jaillon O."/>
            <person name="Du Pasquier L."/>
            <person name="Boudinot P."/>
            <person name="Liberles D.A."/>
            <person name="Volff J.N."/>
            <person name="Philippe H."/>
            <person name="Lenhard B."/>
            <person name="Roest Crollius H."/>
            <person name="Wincker P."/>
            <person name="Chourrout D."/>
        </authorList>
    </citation>
    <scope>NUCLEOTIDE SEQUENCE [LARGE SCALE GENOMIC DNA]</scope>
</reference>
<organism evidence="1">
    <name type="scientific">Oikopleura dioica</name>
    <name type="common">Tunicate</name>
    <dbReference type="NCBI Taxonomy" id="34765"/>
    <lineage>
        <taxon>Eukaryota</taxon>
        <taxon>Metazoa</taxon>
        <taxon>Chordata</taxon>
        <taxon>Tunicata</taxon>
        <taxon>Appendicularia</taxon>
        <taxon>Copelata</taxon>
        <taxon>Oikopleuridae</taxon>
        <taxon>Oikopleura</taxon>
    </lineage>
</organism>
<gene>
    <name evidence="1" type="ORF">GSOID_T00015148001</name>
</gene>
<name>E4X0B6_OIKDI</name>
<dbReference type="EMBL" id="FN653020">
    <property type="protein sequence ID" value="CBY23215.1"/>
    <property type="molecule type" value="Genomic_DNA"/>
</dbReference>
<evidence type="ECO:0000313" key="1">
    <source>
        <dbReference type="EMBL" id="CBY23215.1"/>
    </source>
</evidence>
<dbReference type="OrthoDB" id="10349433at2759"/>
<keyword evidence="2" id="KW-1185">Reference proteome</keyword>
<dbReference type="AlphaFoldDB" id="E4X0B6"/>
<proteinExistence type="predicted"/>
<dbReference type="Proteomes" id="UP000001307">
    <property type="component" value="Unassembled WGS sequence"/>
</dbReference>
<sequence length="227" mass="26019">MVIFIETGLLSSFIHYFSSTRNPPAAYLFLASSLAQTEFADPIWQQFQTASTVYEYSRGTEFVTYEVAHARCQALNASLPLPSTLEENRFLRAIGGSFLRLVDSPNNLTSELGDGVHYDELTNARPTYTQYCASNTYLEGQPEPIYMEFNILPGCWRPRTYTESSAFTCIRKIGPISNFPPRLSQVEQNLATVTTEARQEINSTQELNYVFKFFVFFFIKFNYMHSY</sequence>
<dbReference type="SUPFAM" id="SSF56436">
    <property type="entry name" value="C-type lectin-like"/>
    <property type="match status" value="1"/>
</dbReference>
<dbReference type="InParanoid" id="E4X0B6"/>
<evidence type="ECO:0000313" key="2">
    <source>
        <dbReference type="Proteomes" id="UP000001307"/>
    </source>
</evidence>
<protein>
    <recommendedName>
        <fullName evidence="3">C-type lectin domain-containing protein</fullName>
    </recommendedName>
</protein>
<accession>E4X0B6</accession>
<dbReference type="InterPro" id="IPR016187">
    <property type="entry name" value="CTDL_fold"/>
</dbReference>
<evidence type="ECO:0008006" key="3">
    <source>
        <dbReference type="Google" id="ProtNLM"/>
    </source>
</evidence>